<dbReference type="EMBL" id="CVRI01000040">
    <property type="protein sequence ID" value="CRK94715.1"/>
    <property type="molecule type" value="Genomic_DNA"/>
</dbReference>
<accession>A0A1J1I3E1</accession>
<evidence type="ECO:0000313" key="2">
    <source>
        <dbReference type="Proteomes" id="UP000183832"/>
    </source>
</evidence>
<dbReference type="AlphaFoldDB" id="A0A1J1I3E1"/>
<gene>
    <name evidence="1" type="ORF">CLUMA_CG008215</name>
</gene>
<keyword evidence="2" id="KW-1185">Reference proteome</keyword>
<reference evidence="1 2" key="1">
    <citation type="submission" date="2015-04" db="EMBL/GenBank/DDBJ databases">
        <authorList>
            <person name="Syromyatnikov M.Y."/>
            <person name="Popov V.N."/>
        </authorList>
    </citation>
    <scope>NUCLEOTIDE SEQUENCE [LARGE SCALE GENOMIC DNA]</scope>
</reference>
<proteinExistence type="predicted"/>
<name>A0A1J1I3E1_9DIPT</name>
<dbReference type="Proteomes" id="UP000183832">
    <property type="component" value="Unassembled WGS sequence"/>
</dbReference>
<protein>
    <submittedName>
        <fullName evidence="1">CLUMA_CG008215, isoform A</fullName>
    </submittedName>
</protein>
<sequence length="69" mass="8360">MRKCSFYDLLYSSRERMHETALNFVSSRNYYEQVFFIPTGNFMFQHAEWGGLMRYNKSRSEICQTLSRV</sequence>
<organism evidence="1 2">
    <name type="scientific">Clunio marinus</name>
    <dbReference type="NCBI Taxonomy" id="568069"/>
    <lineage>
        <taxon>Eukaryota</taxon>
        <taxon>Metazoa</taxon>
        <taxon>Ecdysozoa</taxon>
        <taxon>Arthropoda</taxon>
        <taxon>Hexapoda</taxon>
        <taxon>Insecta</taxon>
        <taxon>Pterygota</taxon>
        <taxon>Neoptera</taxon>
        <taxon>Endopterygota</taxon>
        <taxon>Diptera</taxon>
        <taxon>Nematocera</taxon>
        <taxon>Chironomoidea</taxon>
        <taxon>Chironomidae</taxon>
        <taxon>Clunio</taxon>
    </lineage>
</organism>
<evidence type="ECO:0000313" key="1">
    <source>
        <dbReference type="EMBL" id="CRK94715.1"/>
    </source>
</evidence>